<dbReference type="GO" id="GO:0007018">
    <property type="term" value="P:microtubule-based movement"/>
    <property type="evidence" value="ECO:0007669"/>
    <property type="project" value="TreeGrafter"/>
</dbReference>
<dbReference type="GO" id="GO:0045505">
    <property type="term" value="F:dynein intermediate chain binding"/>
    <property type="evidence" value="ECO:0007669"/>
    <property type="project" value="TreeGrafter"/>
</dbReference>
<dbReference type="EMBL" id="JH930469">
    <property type="protein sequence ID" value="EKM59685.1"/>
    <property type="molecule type" value="Genomic_DNA"/>
</dbReference>
<dbReference type="GeneID" id="18908396"/>
<dbReference type="InterPro" id="IPR038586">
    <property type="entry name" value="Tctex-1-like_sf"/>
</dbReference>
<dbReference type="RefSeq" id="XP_007392243.1">
    <property type="nucleotide sequence ID" value="XM_007392181.1"/>
</dbReference>
<organism evidence="2 3">
    <name type="scientific">Phanerochaete carnosa (strain HHB-10118-sp)</name>
    <name type="common">White-rot fungus</name>
    <name type="synonym">Peniophora carnosa</name>
    <dbReference type="NCBI Taxonomy" id="650164"/>
    <lineage>
        <taxon>Eukaryota</taxon>
        <taxon>Fungi</taxon>
        <taxon>Dikarya</taxon>
        <taxon>Basidiomycota</taxon>
        <taxon>Agaricomycotina</taxon>
        <taxon>Agaricomycetes</taxon>
        <taxon>Polyporales</taxon>
        <taxon>Phanerochaetaceae</taxon>
        <taxon>Phanerochaete</taxon>
    </lineage>
</organism>
<accession>K5WJU7</accession>
<dbReference type="Proteomes" id="UP000008370">
    <property type="component" value="Unassembled WGS sequence"/>
</dbReference>
<dbReference type="CDD" id="cd21449">
    <property type="entry name" value="DLC-like_SF"/>
    <property type="match status" value="1"/>
</dbReference>
<protein>
    <recommendedName>
        <fullName evidence="4">Topoisomerase I damage affected protein 2</fullName>
    </recommendedName>
</protein>
<dbReference type="InParanoid" id="K5WJU7"/>
<dbReference type="KEGG" id="pco:PHACADRAFT_137765"/>
<dbReference type="InterPro" id="IPR005334">
    <property type="entry name" value="Tctex-1-like"/>
</dbReference>
<reference evidence="2 3" key="1">
    <citation type="journal article" date="2012" name="BMC Genomics">
        <title>Comparative genomics of the white-rot fungi, Phanerochaete carnosa and P. chrysosporium, to elucidate the genetic basis of the distinct wood types they colonize.</title>
        <authorList>
            <person name="Suzuki H."/>
            <person name="MacDonald J."/>
            <person name="Syed K."/>
            <person name="Salamov A."/>
            <person name="Hori C."/>
            <person name="Aerts A."/>
            <person name="Henrissat B."/>
            <person name="Wiebenga A."/>
            <person name="vanKuyk P.A."/>
            <person name="Barry K."/>
            <person name="Lindquist E."/>
            <person name="LaButti K."/>
            <person name="Lapidus A."/>
            <person name="Lucas S."/>
            <person name="Coutinho P."/>
            <person name="Gong Y."/>
            <person name="Samejima M."/>
            <person name="Mahadevan R."/>
            <person name="Abou-Zaid M."/>
            <person name="de Vries R.P."/>
            <person name="Igarashi K."/>
            <person name="Yadav J.S."/>
            <person name="Grigoriev I.V."/>
            <person name="Master E.R."/>
        </authorList>
    </citation>
    <scope>NUCLEOTIDE SEQUENCE [LARGE SCALE GENOMIC DNA]</scope>
    <source>
        <strain evidence="2 3">HHB-10118-sp</strain>
    </source>
</reference>
<feature type="region of interest" description="Disordered" evidence="1">
    <location>
        <begin position="1"/>
        <end position="23"/>
    </location>
</feature>
<feature type="compositionally biased region" description="Low complexity" evidence="1">
    <location>
        <begin position="8"/>
        <end position="23"/>
    </location>
</feature>
<dbReference type="AlphaFoldDB" id="K5WJU7"/>
<dbReference type="Pfam" id="PF03645">
    <property type="entry name" value="Tctex-1"/>
    <property type="match status" value="1"/>
</dbReference>
<dbReference type="PANTHER" id="PTHR21255">
    <property type="entry name" value="T-COMPLEX-ASSOCIATED-TESTIS-EXPRESSED 1/ DYNEIN LIGHT CHAIN"/>
    <property type="match status" value="1"/>
</dbReference>
<gene>
    <name evidence="2" type="ORF">PHACADRAFT_137765</name>
</gene>
<dbReference type="STRING" id="650164.K5WJU7"/>
<dbReference type="OrthoDB" id="10260741at2759"/>
<evidence type="ECO:0000313" key="3">
    <source>
        <dbReference type="Proteomes" id="UP000008370"/>
    </source>
</evidence>
<evidence type="ECO:0000256" key="1">
    <source>
        <dbReference type="SAM" id="MobiDB-lite"/>
    </source>
</evidence>
<dbReference type="Gene3D" id="3.30.1140.40">
    <property type="entry name" value="Tctex-1"/>
    <property type="match status" value="1"/>
</dbReference>
<keyword evidence="3" id="KW-1185">Reference proteome</keyword>
<dbReference type="PANTHER" id="PTHR21255:SF7">
    <property type="entry name" value="DYNEIN LIGHT CHAIN TCTEX-TYPE PROTEIN 2B"/>
    <property type="match status" value="1"/>
</dbReference>
<evidence type="ECO:0000313" key="2">
    <source>
        <dbReference type="EMBL" id="EKM59685.1"/>
    </source>
</evidence>
<evidence type="ECO:0008006" key="4">
    <source>
        <dbReference type="Google" id="ProtNLM"/>
    </source>
</evidence>
<dbReference type="GO" id="GO:0005868">
    <property type="term" value="C:cytoplasmic dynein complex"/>
    <property type="evidence" value="ECO:0007669"/>
    <property type="project" value="TreeGrafter"/>
</dbReference>
<dbReference type="HOGENOM" id="CLU_097204_5_0_1"/>
<proteinExistence type="predicted"/>
<sequence length="130" mass="14794">MMSPTGLRSPSNPRSAAASPRPSFDSDLLRAYMKKLLQSTLQTATWPPARERDRVKAWMKEIGERVKERMLEIQPRGYKYIVMTQINENLGQGGRADMVCHWEDTDTVAQEMFANESIICICVAFAVRTI</sequence>
<dbReference type="GO" id="GO:0005737">
    <property type="term" value="C:cytoplasm"/>
    <property type="evidence" value="ECO:0007669"/>
    <property type="project" value="TreeGrafter"/>
</dbReference>
<name>K5WJU7_PHACS</name>